<reference evidence="2" key="1">
    <citation type="journal article" date="2023" name="Nat. Plants">
        <title>Single-cell RNA sequencing provides a high-resolution roadmap for understanding the multicellular compartmentation of specialized metabolism.</title>
        <authorList>
            <person name="Sun S."/>
            <person name="Shen X."/>
            <person name="Li Y."/>
            <person name="Li Y."/>
            <person name="Wang S."/>
            <person name="Li R."/>
            <person name="Zhang H."/>
            <person name="Shen G."/>
            <person name="Guo B."/>
            <person name="Wei J."/>
            <person name="Xu J."/>
            <person name="St-Pierre B."/>
            <person name="Chen S."/>
            <person name="Sun C."/>
        </authorList>
    </citation>
    <scope>NUCLEOTIDE SEQUENCE [LARGE SCALE GENOMIC DNA]</scope>
</reference>
<keyword evidence="2" id="KW-1185">Reference proteome</keyword>
<sequence>MEVIDKQEKAYSKFANARSNCYKDGDYAGNAYEGSHHRDGHFTHKSQMGIGNFSSHAKAFDHIPYEECCENSLYDVHKGYHETKSCSFVLDLDRNSLQHACTLTLLSRRTHTMEFEGQGESVGGKLLLYYGDSSISLSSNLFLFYLVFSFKELTCSSMDGLLVPNKNSFVVSMKHEFSGTLLYHLPFKEFLKKFVCEEKSGKSWDFENKQSYTFFDEFLDFMSKSSWKKDLSNFVLDNLYIFNSILGLYVDNILELSFGFASPCELKSSWSFKKDFD</sequence>
<comment type="caution">
    <text evidence="1">The sequence shown here is derived from an EMBL/GenBank/DDBJ whole genome shotgun (WGS) entry which is preliminary data.</text>
</comment>
<evidence type="ECO:0000313" key="1">
    <source>
        <dbReference type="EMBL" id="KAI5681954.1"/>
    </source>
</evidence>
<name>A0ACC0CAP4_CATRO</name>
<dbReference type="EMBL" id="CM044701">
    <property type="protein sequence ID" value="KAI5681954.1"/>
    <property type="molecule type" value="Genomic_DNA"/>
</dbReference>
<proteinExistence type="predicted"/>
<accession>A0ACC0CAP4</accession>
<dbReference type="Proteomes" id="UP001060085">
    <property type="component" value="Linkage Group LG01"/>
</dbReference>
<gene>
    <name evidence="1" type="ORF">M9H77_03182</name>
</gene>
<organism evidence="1 2">
    <name type="scientific">Catharanthus roseus</name>
    <name type="common">Madagascar periwinkle</name>
    <name type="synonym">Vinca rosea</name>
    <dbReference type="NCBI Taxonomy" id="4058"/>
    <lineage>
        <taxon>Eukaryota</taxon>
        <taxon>Viridiplantae</taxon>
        <taxon>Streptophyta</taxon>
        <taxon>Embryophyta</taxon>
        <taxon>Tracheophyta</taxon>
        <taxon>Spermatophyta</taxon>
        <taxon>Magnoliopsida</taxon>
        <taxon>eudicotyledons</taxon>
        <taxon>Gunneridae</taxon>
        <taxon>Pentapetalae</taxon>
        <taxon>asterids</taxon>
        <taxon>lamiids</taxon>
        <taxon>Gentianales</taxon>
        <taxon>Apocynaceae</taxon>
        <taxon>Rauvolfioideae</taxon>
        <taxon>Vinceae</taxon>
        <taxon>Catharanthinae</taxon>
        <taxon>Catharanthus</taxon>
    </lineage>
</organism>
<evidence type="ECO:0000313" key="2">
    <source>
        <dbReference type="Proteomes" id="UP001060085"/>
    </source>
</evidence>
<protein>
    <submittedName>
        <fullName evidence="1">Uncharacterized protein</fullName>
    </submittedName>
</protein>